<accession>A0A7R8YUI8</accession>
<evidence type="ECO:0000256" key="9">
    <source>
        <dbReference type="SAM" id="Coils"/>
    </source>
</evidence>
<evidence type="ECO:0000256" key="5">
    <source>
        <dbReference type="ARBA" id="ARBA00023054"/>
    </source>
</evidence>
<reference evidence="11 12" key="1">
    <citation type="submission" date="2020-11" db="EMBL/GenBank/DDBJ databases">
        <authorList>
            <person name="Wallbank WR R."/>
            <person name="Pardo Diaz C."/>
            <person name="Kozak K."/>
            <person name="Martin S."/>
            <person name="Jiggins C."/>
            <person name="Moest M."/>
            <person name="Warren A I."/>
            <person name="Generalovic N T."/>
            <person name="Byers J.R.P. K."/>
            <person name="Montejo-Kovacevich G."/>
            <person name="Yen C E."/>
        </authorList>
    </citation>
    <scope>NUCLEOTIDE SEQUENCE [LARGE SCALE GENOMIC DNA]</scope>
</reference>
<evidence type="ECO:0000256" key="3">
    <source>
        <dbReference type="ARBA" id="ARBA00022433"/>
    </source>
</evidence>
<keyword evidence="6" id="KW-0518">Myosin</keyword>
<dbReference type="GO" id="GO:0016459">
    <property type="term" value="C:myosin complex"/>
    <property type="evidence" value="ECO:0007669"/>
    <property type="project" value="UniProtKB-KW"/>
</dbReference>
<comment type="subcellular location">
    <subcellularLocation>
        <location evidence="1">Cytoplasm</location>
        <location evidence="1">Myofibril</location>
    </subcellularLocation>
</comment>
<sequence>MALMHATRRRYGRFPTTVYEDNYGYTINFYQPMIDYIDAKRRGTRPSYPHLPWSYERSLSKYRPSNPVRSYTDEEVTRHSRTASAHAYQDLINARIIIRSPFSVAKSADAARVTKHIRPDSVVERTKRRQVEREAELRAQDKLDQQYIARIIDRMGDLKEVQISEDLKRAIRGKSASAISAALLADSEKNIKSAKREEEEIVAQMFSRSSRAVSENRIIHSAHLEFIDERLIDNLDFKVSSSLCNVKRQLTNLNQKTVEMYADSSKQTAIEIEQLNARVAEAETRLKTEVARIKKKLQIQITELEMSLDVANKTNIDLQKVIKKQSLQLTELQAHYDDVQRQLQQTLDQLGVAQRRLQAITGELEEVRLNYDNCQRAKRAVELQYEEATTRISELSVLNANIAASRAKIEQELAIVAGDYEEITKELRLSDERYQKVQVELKSTIECLHEEQERIIKIETIKKSLEVEVKNLSIRLEEVEANAVAGSKRIISKLEARIRDLELELEEEKRRHAETIKILRKKERTVKEVMVQCEEDQKNIILLQESLDKATAKINMFKRQLTEQEGMSQQSVTRVRRFQRELEAAEDRADVAETNLNLIRAKHRTFVTTSSVPGSQVYLVQESRTITE</sequence>
<dbReference type="AlphaFoldDB" id="A0A7R8YUI8"/>
<evidence type="ECO:0000256" key="1">
    <source>
        <dbReference type="ARBA" id="ARBA00004657"/>
    </source>
</evidence>
<evidence type="ECO:0000256" key="4">
    <source>
        <dbReference type="ARBA" id="ARBA00022490"/>
    </source>
</evidence>
<dbReference type="GO" id="GO:0030016">
    <property type="term" value="C:myofibril"/>
    <property type="evidence" value="ECO:0007669"/>
    <property type="project" value="UniProtKB-SubCell"/>
</dbReference>
<feature type="coiled-coil region" evidence="9">
    <location>
        <begin position="265"/>
        <end position="391"/>
    </location>
</feature>
<evidence type="ECO:0000256" key="8">
    <source>
        <dbReference type="ARBA" id="ARBA00023179"/>
    </source>
</evidence>
<gene>
    <name evidence="11" type="ORF">HERILL_LOCUS5820</name>
</gene>
<dbReference type="InterPro" id="IPR002928">
    <property type="entry name" value="Myosin_tail"/>
</dbReference>
<keyword evidence="7" id="KW-0505">Motor protein</keyword>
<feature type="coiled-coil region" evidence="9">
    <location>
        <begin position="420"/>
        <end position="602"/>
    </location>
</feature>
<dbReference type="PANTHER" id="PTHR46349">
    <property type="entry name" value="CINGULIN-LIKE PROTEIN 1-RELATED"/>
    <property type="match status" value="1"/>
</dbReference>
<proteinExistence type="inferred from homology"/>
<organism evidence="11 12">
    <name type="scientific">Hermetia illucens</name>
    <name type="common">Black soldier fly</name>
    <dbReference type="NCBI Taxonomy" id="343691"/>
    <lineage>
        <taxon>Eukaryota</taxon>
        <taxon>Metazoa</taxon>
        <taxon>Ecdysozoa</taxon>
        <taxon>Arthropoda</taxon>
        <taxon>Hexapoda</taxon>
        <taxon>Insecta</taxon>
        <taxon>Pterygota</taxon>
        <taxon>Neoptera</taxon>
        <taxon>Endopterygota</taxon>
        <taxon>Diptera</taxon>
        <taxon>Brachycera</taxon>
        <taxon>Stratiomyomorpha</taxon>
        <taxon>Stratiomyidae</taxon>
        <taxon>Hermetiinae</taxon>
        <taxon>Hermetia</taxon>
    </lineage>
</organism>
<evidence type="ECO:0000256" key="2">
    <source>
        <dbReference type="ARBA" id="ARBA00008447"/>
    </source>
</evidence>
<keyword evidence="8" id="KW-0514">Muscle protein</keyword>
<dbReference type="PANTHER" id="PTHR46349:SF7">
    <property type="entry name" value="MYOSIN TAIL DOMAIN-CONTAINING PROTEIN"/>
    <property type="match status" value="1"/>
</dbReference>
<name>A0A7R8YUI8_HERIL</name>
<dbReference type="GO" id="GO:0032982">
    <property type="term" value="C:myosin filament"/>
    <property type="evidence" value="ECO:0007669"/>
    <property type="project" value="UniProtKB-KW"/>
</dbReference>
<keyword evidence="4" id="KW-0963">Cytoplasm</keyword>
<evidence type="ECO:0000259" key="10">
    <source>
        <dbReference type="Pfam" id="PF01576"/>
    </source>
</evidence>
<dbReference type="GO" id="GO:0005923">
    <property type="term" value="C:bicellular tight junction"/>
    <property type="evidence" value="ECO:0007669"/>
    <property type="project" value="TreeGrafter"/>
</dbReference>
<evidence type="ECO:0000313" key="11">
    <source>
        <dbReference type="EMBL" id="CAD7082814.1"/>
    </source>
</evidence>
<dbReference type="OrthoDB" id="2018427at2759"/>
<keyword evidence="12" id="KW-1185">Reference proteome</keyword>
<evidence type="ECO:0000256" key="7">
    <source>
        <dbReference type="ARBA" id="ARBA00023175"/>
    </source>
</evidence>
<protein>
    <recommendedName>
        <fullName evidence="10">Myosin tail domain-containing protein</fullName>
    </recommendedName>
</protein>
<keyword evidence="3" id="KW-0787">Thick filament</keyword>
<keyword evidence="5 9" id="KW-0175">Coiled coil</keyword>
<dbReference type="SUPFAM" id="SSF57997">
    <property type="entry name" value="Tropomyosin"/>
    <property type="match status" value="1"/>
</dbReference>
<comment type="similarity">
    <text evidence="2">Belongs to the paramyosin family.</text>
</comment>
<dbReference type="Pfam" id="PF01576">
    <property type="entry name" value="Myosin_tail_1"/>
    <property type="match status" value="1"/>
</dbReference>
<evidence type="ECO:0000313" key="12">
    <source>
        <dbReference type="Proteomes" id="UP000594454"/>
    </source>
</evidence>
<dbReference type="Proteomes" id="UP000594454">
    <property type="component" value="Chromosome 2"/>
</dbReference>
<feature type="domain" description="Myosin tail" evidence="10">
    <location>
        <begin position="260"/>
        <end position="602"/>
    </location>
</feature>
<evidence type="ECO:0000256" key="6">
    <source>
        <dbReference type="ARBA" id="ARBA00023123"/>
    </source>
</evidence>
<dbReference type="EMBL" id="LR899010">
    <property type="protein sequence ID" value="CAD7082814.1"/>
    <property type="molecule type" value="Genomic_DNA"/>
</dbReference>
<dbReference type="InParanoid" id="A0A7R8YUI8"/>